<evidence type="ECO:0000256" key="10">
    <source>
        <dbReference type="ARBA" id="ARBA00023136"/>
    </source>
</evidence>
<dbReference type="SMART" id="SM00388">
    <property type="entry name" value="HisKA"/>
    <property type="match status" value="1"/>
</dbReference>
<dbReference type="Gene3D" id="3.30.565.10">
    <property type="entry name" value="Histidine kinase-like ATPase, C-terminal domain"/>
    <property type="match status" value="1"/>
</dbReference>
<comment type="caution">
    <text evidence="15">The sequence shown here is derived from an EMBL/GenBank/DDBJ whole genome shotgun (WGS) entry which is preliminary data.</text>
</comment>
<evidence type="ECO:0000256" key="11">
    <source>
        <dbReference type="SAM" id="MobiDB-lite"/>
    </source>
</evidence>
<dbReference type="InterPro" id="IPR050428">
    <property type="entry name" value="TCS_sensor_his_kinase"/>
</dbReference>
<dbReference type="InterPro" id="IPR036097">
    <property type="entry name" value="HisK_dim/P_sf"/>
</dbReference>
<dbReference type="SUPFAM" id="SSF158472">
    <property type="entry name" value="HAMP domain-like"/>
    <property type="match status" value="1"/>
</dbReference>
<dbReference type="SMART" id="SM00304">
    <property type="entry name" value="HAMP"/>
    <property type="match status" value="1"/>
</dbReference>
<dbReference type="SUPFAM" id="SSF47384">
    <property type="entry name" value="Homodimeric domain of signal transducing histidine kinase"/>
    <property type="match status" value="1"/>
</dbReference>
<dbReference type="CDD" id="cd00082">
    <property type="entry name" value="HisKA"/>
    <property type="match status" value="1"/>
</dbReference>
<dbReference type="PRINTS" id="PR00344">
    <property type="entry name" value="BCTRLSENSOR"/>
</dbReference>
<evidence type="ECO:0000256" key="6">
    <source>
        <dbReference type="ARBA" id="ARBA00022692"/>
    </source>
</evidence>
<protein>
    <recommendedName>
        <fullName evidence="3">histidine kinase</fullName>
        <ecNumber evidence="3">2.7.13.3</ecNumber>
    </recommendedName>
</protein>
<evidence type="ECO:0000256" key="8">
    <source>
        <dbReference type="ARBA" id="ARBA00022989"/>
    </source>
</evidence>
<keyword evidence="6 12" id="KW-0812">Transmembrane</keyword>
<name>A0ABP8U823_9ACTN</name>
<dbReference type="InterPro" id="IPR004358">
    <property type="entry name" value="Sig_transdc_His_kin-like_C"/>
</dbReference>
<feature type="region of interest" description="Disordered" evidence="11">
    <location>
        <begin position="460"/>
        <end position="489"/>
    </location>
</feature>
<accession>A0ABP8U823</accession>
<evidence type="ECO:0000259" key="13">
    <source>
        <dbReference type="PROSITE" id="PS50109"/>
    </source>
</evidence>
<feature type="domain" description="Histidine kinase" evidence="13">
    <location>
        <begin position="253"/>
        <end position="465"/>
    </location>
</feature>
<feature type="domain" description="HAMP" evidence="14">
    <location>
        <begin position="192"/>
        <end position="245"/>
    </location>
</feature>
<evidence type="ECO:0000259" key="14">
    <source>
        <dbReference type="PROSITE" id="PS50885"/>
    </source>
</evidence>
<dbReference type="CDD" id="cd06225">
    <property type="entry name" value="HAMP"/>
    <property type="match status" value="1"/>
</dbReference>
<dbReference type="InterPro" id="IPR003661">
    <property type="entry name" value="HisK_dim/P_dom"/>
</dbReference>
<dbReference type="PROSITE" id="PS50885">
    <property type="entry name" value="HAMP"/>
    <property type="match status" value="1"/>
</dbReference>
<dbReference type="InterPro" id="IPR036890">
    <property type="entry name" value="HATPase_C_sf"/>
</dbReference>
<evidence type="ECO:0000256" key="9">
    <source>
        <dbReference type="ARBA" id="ARBA00023012"/>
    </source>
</evidence>
<dbReference type="InterPro" id="IPR003660">
    <property type="entry name" value="HAMP_dom"/>
</dbReference>
<keyword evidence="7" id="KW-0418">Kinase</keyword>
<keyword evidence="5" id="KW-0808">Transferase</keyword>
<proteinExistence type="predicted"/>
<evidence type="ECO:0000256" key="4">
    <source>
        <dbReference type="ARBA" id="ARBA00022553"/>
    </source>
</evidence>
<evidence type="ECO:0000313" key="15">
    <source>
        <dbReference type="EMBL" id="GAA4625952.1"/>
    </source>
</evidence>
<keyword evidence="10 12" id="KW-0472">Membrane</keyword>
<dbReference type="Proteomes" id="UP001501442">
    <property type="component" value="Unassembled WGS sequence"/>
</dbReference>
<evidence type="ECO:0000256" key="5">
    <source>
        <dbReference type="ARBA" id="ARBA00022679"/>
    </source>
</evidence>
<dbReference type="InterPro" id="IPR003594">
    <property type="entry name" value="HATPase_dom"/>
</dbReference>
<dbReference type="InterPro" id="IPR005467">
    <property type="entry name" value="His_kinase_dom"/>
</dbReference>
<evidence type="ECO:0000256" key="3">
    <source>
        <dbReference type="ARBA" id="ARBA00012438"/>
    </source>
</evidence>
<reference evidence="16" key="1">
    <citation type="journal article" date="2019" name="Int. J. Syst. Evol. Microbiol.">
        <title>The Global Catalogue of Microorganisms (GCM) 10K type strain sequencing project: providing services to taxonomists for standard genome sequencing and annotation.</title>
        <authorList>
            <consortium name="The Broad Institute Genomics Platform"/>
            <consortium name="The Broad Institute Genome Sequencing Center for Infectious Disease"/>
            <person name="Wu L."/>
            <person name="Ma J."/>
        </authorList>
    </citation>
    <scope>NUCLEOTIDE SEQUENCE [LARGE SCALE GENOMIC DNA]</scope>
    <source>
        <strain evidence="16">JCM 17939</strain>
    </source>
</reference>
<dbReference type="Pfam" id="PF00672">
    <property type="entry name" value="HAMP"/>
    <property type="match status" value="1"/>
</dbReference>
<keyword evidence="9" id="KW-0902">Two-component regulatory system</keyword>
<keyword evidence="16" id="KW-1185">Reference proteome</keyword>
<dbReference type="PROSITE" id="PS50109">
    <property type="entry name" value="HIS_KIN"/>
    <property type="match status" value="1"/>
</dbReference>
<dbReference type="RefSeq" id="WP_345431608.1">
    <property type="nucleotide sequence ID" value="NZ_BAABHK010000004.1"/>
</dbReference>
<dbReference type="Pfam" id="PF00512">
    <property type="entry name" value="HisKA"/>
    <property type="match status" value="1"/>
</dbReference>
<sequence>MIKRLSLRARLSVLTSLAVAVAVAACAIGCWFIVRDQLMNQLDGSLSGPRTGFGPPGPHGPPRRGAVSVANICQRTDSGGDDPGRDFVPTMHVVWANGTSCSPQDTTDPLVQTASDLDVARGQRDLVFRDGRTESGVAMRVFTRHDPEGAAVSIAKPLGPVDEKLDSVTVLLAIVSAVGVVGAATAGLLIARAGLRPVDRLTGAVEHIARTEDLATTIPADGHDEIARLSRSFNSMTRALASARERQQQLIVDAGHELRTPLTSLRTNIDLMLRSETTGRPLPAADKQKLLTNVKAQLLELSHLVGDLLDLSRPESAAGVRVEEDVALHEVVDKAVRRARLRGPGLHVDAVVSPWYVRGDAPSLERAVVNLLDNAVKFSPPDGTIAVRLDGGRLTVRDHGPGIPPEDLPHVFDRFWRSPSARGLPGSGLGLAIVARAVAEARGEVRLGPADGGGTLAWLRLPGHATPPDGAEPDDDEPWVSATNTRDRT</sequence>
<evidence type="ECO:0000256" key="7">
    <source>
        <dbReference type="ARBA" id="ARBA00022777"/>
    </source>
</evidence>
<dbReference type="EC" id="2.7.13.3" evidence="3"/>
<feature type="transmembrane region" description="Helical" evidence="12">
    <location>
        <begin position="168"/>
        <end position="191"/>
    </location>
</feature>
<evidence type="ECO:0000313" key="16">
    <source>
        <dbReference type="Proteomes" id="UP001501442"/>
    </source>
</evidence>
<gene>
    <name evidence="15" type="ORF">GCM10023196_032180</name>
</gene>
<dbReference type="PANTHER" id="PTHR45436">
    <property type="entry name" value="SENSOR HISTIDINE KINASE YKOH"/>
    <property type="match status" value="1"/>
</dbReference>
<dbReference type="SUPFAM" id="SSF55874">
    <property type="entry name" value="ATPase domain of HSP90 chaperone/DNA topoisomerase II/histidine kinase"/>
    <property type="match status" value="1"/>
</dbReference>
<comment type="catalytic activity">
    <reaction evidence="1">
        <text>ATP + protein L-histidine = ADP + protein N-phospho-L-histidine.</text>
        <dbReference type="EC" id="2.7.13.3"/>
    </reaction>
</comment>
<comment type="subcellular location">
    <subcellularLocation>
        <location evidence="2">Cell membrane</location>
    </subcellularLocation>
</comment>
<organism evidence="15 16">
    <name type="scientific">Actinoallomurus vinaceus</name>
    <dbReference type="NCBI Taxonomy" id="1080074"/>
    <lineage>
        <taxon>Bacteria</taxon>
        <taxon>Bacillati</taxon>
        <taxon>Actinomycetota</taxon>
        <taxon>Actinomycetes</taxon>
        <taxon>Streptosporangiales</taxon>
        <taxon>Thermomonosporaceae</taxon>
        <taxon>Actinoallomurus</taxon>
    </lineage>
</organism>
<dbReference type="EMBL" id="BAABHK010000004">
    <property type="protein sequence ID" value="GAA4625952.1"/>
    <property type="molecule type" value="Genomic_DNA"/>
</dbReference>
<dbReference type="SMART" id="SM00387">
    <property type="entry name" value="HATPase_c"/>
    <property type="match status" value="1"/>
</dbReference>
<keyword evidence="4" id="KW-0597">Phosphoprotein</keyword>
<feature type="transmembrane region" description="Helical" evidence="12">
    <location>
        <begin position="12"/>
        <end position="34"/>
    </location>
</feature>
<keyword evidence="8 12" id="KW-1133">Transmembrane helix</keyword>
<evidence type="ECO:0000256" key="1">
    <source>
        <dbReference type="ARBA" id="ARBA00000085"/>
    </source>
</evidence>
<dbReference type="Gene3D" id="1.10.287.130">
    <property type="match status" value="1"/>
</dbReference>
<dbReference type="GO" id="GO:0005524">
    <property type="term" value="F:ATP binding"/>
    <property type="evidence" value="ECO:0007669"/>
    <property type="project" value="UniProtKB-KW"/>
</dbReference>
<dbReference type="CDD" id="cd00075">
    <property type="entry name" value="HATPase"/>
    <property type="match status" value="1"/>
</dbReference>
<keyword evidence="15" id="KW-0547">Nucleotide-binding</keyword>
<evidence type="ECO:0000256" key="12">
    <source>
        <dbReference type="SAM" id="Phobius"/>
    </source>
</evidence>
<dbReference type="Pfam" id="PF02518">
    <property type="entry name" value="HATPase_c"/>
    <property type="match status" value="1"/>
</dbReference>
<dbReference type="Gene3D" id="6.10.340.10">
    <property type="match status" value="1"/>
</dbReference>
<dbReference type="PROSITE" id="PS51257">
    <property type="entry name" value="PROKAR_LIPOPROTEIN"/>
    <property type="match status" value="1"/>
</dbReference>
<keyword evidence="15" id="KW-0067">ATP-binding</keyword>
<evidence type="ECO:0000256" key="2">
    <source>
        <dbReference type="ARBA" id="ARBA00004236"/>
    </source>
</evidence>
<dbReference type="PANTHER" id="PTHR45436:SF5">
    <property type="entry name" value="SENSOR HISTIDINE KINASE TRCS"/>
    <property type="match status" value="1"/>
</dbReference>